<accession>A0A482PLL5</accession>
<protein>
    <submittedName>
        <fullName evidence="1">Uncharacterized protein</fullName>
    </submittedName>
</protein>
<dbReference type="EMBL" id="CP038008">
    <property type="protein sequence ID" value="QBY31728.1"/>
    <property type="molecule type" value="Genomic_DNA"/>
</dbReference>
<sequence>MPQPLVLIETVKESHKNPEQFSLSIHYYFRISQLIILHKLPWSQSGERDGASGRIRYGWHPAYAQSPDG</sequence>
<name>A0A482PLL5_CITRO</name>
<evidence type="ECO:0000313" key="1">
    <source>
        <dbReference type="EMBL" id="QBY31728.1"/>
    </source>
</evidence>
<proteinExistence type="predicted"/>
<reference evidence="1" key="1">
    <citation type="submission" date="2019-03" db="EMBL/GenBank/DDBJ databases">
        <title>Complete genome sequence of enteropathogenic Citrobacter rodentium strain DBS100.</title>
        <authorList>
            <person name="Popov G."/>
            <person name="Fiebig A."/>
            <person name="Shideler S."/>
            <person name="Coombes B."/>
            <person name="Savchenko A."/>
        </authorList>
    </citation>
    <scope>NUCLEOTIDE SEQUENCE</scope>
    <source>
        <strain evidence="1">DBS100</strain>
    </source>
</reference>
<gene>
    <name evidence="1" type="ORF">E2R62_24780</name>
</gene>
<organism evidence="1">
    <name type="scientific">Citrobacter rodentium</name>
    <dbReference type="NCBI Taxonomy" id="67825"/>
    <lineage>
        <taxon>Bacteria</taxon>
        <taxon>Pseudomonadati</taxon>
        <taxon>Pseudomonadota</taxon>
        <taxon>Gammaproteobacteria</taxon>
        <taxon>Enterobacterales</taxon>
        <taxon>Enterobacteriaceae</taxon>
        <taxon>Citrobacter</taxon>
    </lineage>
</organism>
<dbReference type="AlphaFoldDB" id="A0A482PLL5"/>